<evidence type="ECO:0000313" key="2">
    <source>
        <dbReference type="EMBL" id="CEK52995.1"/>
    </source>
</evidence>
<evidence type="ECO:0000256" key="1">
    <source>
        <dbReference type="SAM" id="MobiDB-lite"/>
    </source>
</evidence>
<proteinExistence type="predicted"/>
<feature type="non-terminal residue" evidence="2">
    <location>
        <position position="72"/>
    </location>
</feature>
<feature type="region of interest" description="Disordered" evidence="1">
    <location>
        <begin position="31"/>
        <end position="72"/>
    </location>
</feature>
<gene>
    <name evidence="2" type="primary">ORF18714</name>
</gene>
<name>A0A0B6YC25_9EUPU</name>
<sequence>ELTTDVQVLHREWQTHSGREAHMRRLIETQTEYGQGTPINLDDGRSSRSQVSESGGNNKKRLSTKTTTGLPE</sequence>
<protein>
    <submittedName>
        <fullName evidence="2">Uncharacterized protein</fullName>
    </submittedName>
</protein>
<accession>A0A0B6YC25</accession>
<organism evidence="2">
    <name type="scientific">Arion vulgaris</name>
    <dbReference type="NCBI Taxonomy" id="1028688"/>
    <lineage>
        <taxon>Eukaryota</taxon>
        <taxon>Metazoa</taxon>
        <taxon>Spiralia</taxon>
        <taxon>Lophotrochozoa</taxon>
        <taxon>Mollusca</taxon>
        <taxon>Gastropoda</taxon>
        <taxon>Heterobranchia</taxon>
        <taxon>Euthyneura</taxon>
        <taxon>Panpulmonata</taxon>
        <taxon>Eupulmonata</taxon>
        <taxon>Stylommatophora</taxon>
        <taxon>Helicina</taxon>
        <taxon>Arionoidea</taxon>
        <taxon>Arionidae</taxon>
        <taxon>Arion</taxon>
    </lineage>
</organism>
<reference evidence="2" key="1">
    <citation type="submission" date="2014-12" db="EMBL/GenBank/DDBJ databases">
        <title>Insight into the proteome of Arion vulgaris.</title>
        <authorList>
            <person name="Aradska J."/>
            <person name="Bulat T."/>
            <person name="Smidak R."/>
            <person name="Sarate P."/>
            <person name="Gangsoo J."/>
            <person name="Sialana F."/>
            <person name="Bilban M."/>
            <person name="Lubec G."/>
        </authorList>
    </citation>
    <scope>NUCLEOTIDE SEQUENCE</scope>
    <source>
        <tissue evidence="2">Skin</tissue>
    </source>
</reference>
<dbReference type="AlphaFoldDB" id="A0A0B6YC25"/>
<feature type="non-terminal residue" evidence="2">
    <location>
        <position position="1"/>
    </location>
</feature>
<dbReference type="EMBL" id="HACG01006130">
    <property type="protein sequence ID" value="CEK52995.1"/>
    <property type="molecule type" value="Transcribed_RNA"/>
</dbReference>
<feature type="compositionally biased region" description="Polar residues" evidence="1">
    <location>
        <begin position="47"/>
        <end position="57"/>
    </location>
</feature>